<evidence type="ECO:0008006" key="2">
    <source>
        <dbReference type="Google" id="ProtNLM"/>
    </source>
</evidence>
<dbReference type="SUPFAM" id="SSF53335">
    <property type="entry name" value="S-adenosyl-L-methionine-dependent methyltransferases"/>
    <property type="match status" value="1"/>
</dbReference>
<dbReference type="AlphaFoldDB" id="A0A7C0WTN7"/>
<dbReference type="Gene3D" id="3.40.50.150">
    <property type="entry name" value="Vaccinia Virus protein VP39"/>
    <property type="match status" value="1"/>
</dbReference>
<comment type="caution">
    <text evidence="1">The sequence shown here is derived from an EMBL/GenBank/DDBJ whole genome shotgun (WGS) entry which is preliminary data.</text>
</comment>
<name>A0A7C0WTN7_9BACT</name>
<gene>
    <name evidence="1" type="ORF">ENG14_05770</name>
</gene>
<dbReference type="InterPro" id="IPR029063">
    <property type="entry name" value="SAM-dependent_MTases_sf"/>
</dbReference>
<accession>A0A7C0WTN7</accession>
<proteinExistence type="predicted"/>
<evidence type="ECO:0000313" key="1">
    <source>
        <dbReference type="EMBL" id="HDL90393.1"/>
    </source>
</evidence>
<sequence>MQKSRLSEDLWETVSVLARYFDGMKCGHVGSDGYRKTSDMRVLLDVVRDLLNCGVIDPDKTVFLDLGSGDGRVCMLMSYFCKWSIGIELEDFIYEEYFQRRREVDLLLSQGLLPLGNNLCILNGDALNDDTHRQVENITGISLRDVDIFYTYITLHDVYADMLQKKANPGSFYMVYGFSAILPRYDGFTLLNPDVGGHRLVALYRLNSKVKL</sequence>
<reference evidence="1" key="1">
    <citation type="journal article" date="2020" name="mSystems">
        <title>Genome- and Community-Level Interaction Insights into Carbon Utilization and Element Cycling Functions of Hydrothermarchaeota in Hydrothermal Sediment.</title>
        <authorList>
            <person name="Zhou Z."/>
            <person name="Liu Y."/>
            <person name="Xu W."/>
            <person name="Pan J."/>
            <person name="Luo Z.H."/>
            <person name="Li M."/>
        </authorList>
    </citation>
    <scope>NUCLEOTIDE SEQUENCE [LARGE SCALE GENOMIC DNA]</scope>
    <source>
        <strain evidence="1">HyVt-19</strain>
    </source>
</reference>
<dbReference type="Proteomes" id="UP000886355">
    <property type="component" value="Unassembled WGS sequence"/>
</dbReference>
<organism evidence="1">
    <name type="scientific">Thermodesulforhabdus norvegica</name>
    <dbReference type="NCBI Taxonomy" id="39841"/>
    <lineage>
        <taxon>Bacteria</taxon>
        <taxon>Pseudomonadati</taxon>
        <taxon>Thermodesulfobacteriota</taxon>
        <taxon>Syntrophobacteria</taxon>
        <taxon>Syntrophobacterales</taxon>
        <taxon>Thermodesulforhabdaceae</taxon>
        <taxon>Thermodesulforhabdus</taxon>
    </lineage>
</organism>
<dbReference type="EMBL" id="DQZW01000272">
    <property type="protein sequence ID" value="HDL90393.1"/>
    <property type="molecule type" value="Genomic_DNA"/>
</dbReference>
<protein>
    <recommendedName>
        <fullName evidence="2">DOT1 domain-containing protein</fullName>
    </recommendedName>
</protein>